<dbReference type="EMBL" id="CP101497">
    <property type="protein sequence ID" value="UTT62130.1"/>
    <property type="molecule type" value="Genomic_DNA"/>
</dbReference>
<dbReference type="RefSeq" id="WP_255159272.1">
    <property type="nucleotide sequence ID" value="NZ_CP101497.1"/>
</dbReference>
<gene>
    <name evidence="1" type="ORF">NNL39_10750</name>
</gene>
<accession>A0ABY5FV05</accession>
<dbReference type="Proteomes" id="UP001060039">
    <property type="component" value="Chromosome"/>
</dbReference>
<keyword evidence="2" id="KW-1185">Reference proteome</keyword>
<name>A0ABY5FV05_9MICO</name>
<evidence type="ECO:0000313" key="1">
    <source>
        <dbReference type="EMBL" id="UTT62130.1"/>
    </source>
</evidence>
<organism evidence="1 2">
    <name type="scientific">Microcella humidisoli</name>
    <dbReference type="NCBI Taxonomy" id="2963406"/>
    <lineage>
        <taxon>Bacteria</taxon>
        <taxon>Bacillati</taxon>
        <taxon>Actinomycetota</taxon>
        <taxon>Actinomycetes</taxon>
        <taxon>Micrococcales</taxon>
        <taxon>Microbacteriaceae</taxon>
        <taxon>Microcella</taxon>
    </lineage>
</organism>
<protein>
    <submittedName>
        <fullName evidence="1">Uncharacterized protein</fullName>
    </submittedName>
</protein>
<sequence length="85" mass="9872">MPADPTDDWTPVGVVFERDPIEIDGVNPWEQSWISTGEIAYVRHPSYPTQVHDMSVYDMWVEGRTIRFAAGELSNGVWGFYRPWR</sequence>
<proteinExistence type="predicted"/>
<reference evidence="1" key="1">
    <citation type="submission" date="2022-07" db="EMBL/GenBank/DDBJ databases">
        <title>Taxonomic analysis of Microcella humidisoli nov. sp., isolated from riverside soil.</title>
        <authorList>
            <person name="Molina K.M."/>
            <person name="Kim S.B."/>
        </authorList>
    </citation>
    <scope>NUCLEOTIDE SEQUENCE</scope>
    <source>
        <strain evidence="1">MMS21-STM10</strain>
    </source>
</reference>
<evidence type="ECO:0000313" key="2">
    <source>
        <dbReference type="Proteomes" id="UP001060039"/>
    </source>
</evidence>